<accession>A0ABN9YEV0</accession>
<gene>
    <name evidence="1" type="ORF">PCOR1329_LOCUS85262</name>
</gene>
<sequence>MARGSAILPEALRKTLGGAVLDESSIFVEALARADGTKPRFRAGLPRGHAGQEGLSKIADLPAAPMDVHARTDISDFGALLMDRANEEIQGPDGEAGGALANWKDPHGQQCRFDVAQDLTAKSNFSGLPPPFKRKSEPGGPRAVQIFVAGAGEGKVHVFKGAGSKSEFQKMANCERARHGAGIAHQRGNQRGAGRNAICHLLGKLGGLQIRFPELTTAAKPAMRSTEG</sequence>
<protein>
    <submittedName>
        <fullName evidence="1">Uncharacterized protein</fullName>
    </submittedName>
</protein>
<organism evidence="1 2">
    <name type="scientific">Prorocentrum cordatum</name>
    <dbReference type="NCBI Taxonomy" id="2364126"/>
    <lineage>
        <taxon>Eukaryota</taxon>
        <taxon>Sar</taxon>
        <taxon>Alveolata</taxon>
        <taxon>Dinophyceae</taxon>
        <taxon>Prorocentrales</taxon>
        <taxon>Prorocentraceae</taxon>
        <taxon>Prorocentrum</taxon>
    </lineage>
</organism>
<proteinExistence type="predicted"/>
<dbReference type="Proteomes" id="UP001189429">
    <property type="component" value="Unassembled WGS sequence"/>
</dbReference>
<keyword evidence="2" id="KW-1185">Reference proteome</keyword>
<reference evidence="1" key="1">
    <citation type="submission" date="2023-10" db="EMBL/GenBank/DDBJ databases">
        <authorList>
            <person name="Chen Y."/>
            <person name="Shah S."/>
            <person name="Dougan E. K."/>
            <person name="Thang M."/>
            <person name="Chan C."/>
        </authorList>
    </citation>
    <scope>NUCLEOTIDE SEQUENCE [LARGE SCALE GENOMIC DNA]</scope>
</reference>
<name>A0ABN9YEV0_9DINO</name>
<evidence type="ECO:0000313" key="2">
    <source>
        <dbReference type="Proteomes" id="UP001189429"/>
    </source>
</evidence>
<dbReference type="EMBL" id="CAUYUJ010022566">
    <property type="protein sequence ID" value="CAK0911353.1"/>
    <property type="molecule type" value="Genomic_DNA"/>
</dbReference>
<feature type="non-terminal residue" evidence="1">
    <location>
        <position position="228"/>
    </location>
</feature>
<evidence type="ECO:0000313" key="1">
    <source>
        <dbReference type="EMBL" id="CAK0911353.1"/>
    </source>
</evidence>
<comment type="caution">
    <text evidence="1">The sequence shown here is derived from an EMBL/GenBank/DDBJ whole genome shotgun (WGS) entry which is preliminary data.</text>
</comment>